<sequence>MLKVSEFLNKKKFNIYVLYLITIALFVSILHSIITPYFYTEAYLKGKGRDLIELQYDLYQDNLTDDELVDIAKKTLVMGDTRASVYKGNVPKSLLSIEKESVTRNFHQYHYQVTLTEIIHTENGPDERVEDYEFSIEWDKWRFLINEIRPVK</sequence>
<comment type="caution">
    <text evidence="2">The sequence shown here is derived from an EMBL/GenBank/DDBJ whole genome shotgun (WGS) entry which is preliminary data.</text>
</comment>
<keyword evidence="1" id="KW-0472">Membrane</keyword>
<dbReference type="EMBL" id="JARZFX010000003">
    <property type="protein sequence ID" value="MEC5423784.1"/>
    <property type="molecule type" value="Genomic_DNA"/>
</dbReference>
<accession>A0ABU6KH59</accession>
<name>A0ABU6KH59_9BACI</name>
<evidence type="ECO:0000313" key="2">
    <source>
        <dbReference type="EMBL" id="MEC5423784.1"/>
    </source>
</evidence>
<evidence type="ECO:0000256" key="1">
    <source>
        <dbReference type="SAM" id="Phobius"/>
    </source>
</evidence>
<feature type="transmembrane region" description="Helical" evidence="1">
    <location>
        <begin position="16"/>
        <end position="39"/>
    </location>
</feature>
<evidence type="ECO:0000313" key="3">
    <source>
        <dbReference type="Proteomes" id="UP001335737"/>
    </source>
</evidence>
<organism evidence="2 3">
    <name type="scientific">Virgibacillus tibetensis</name>
    <dbReference type="NCBI Taxonomy" id="3042313"/>
    <lineage>
        <taxon>Bacteria</taxon>
        <taxon>Bacillati</taxon>
        <taxon>Bacillota</taxon>
        <taxon>Bacilli</taxon>
        <taxon>Bacillales</taxon>
        <taxon>Bacillaceae</taxon>
        <taxon>Virgibacillus</taxon>
    </lineage>
</organism>
<reference evidence="2 3" key="1">
    <citation type="journal article" date="2024" name="Int. J. Syst. Evol. Microbiol.">
        <title>Virgibacillus tibetensis sp. nov., isolated from salt lake on the Tibetan Plateau of China.</title>
        <authorList>
            <person name="Phurbu D."/>
            <person name="Liu Z.-X."/>
            <person name="Wang R."/>
            <person name="Zheng Y.-Y."/>
            <person name="Liu H.-C."/>
            <person name="Zhou Y.-G."/>
            <person name="Yu Y.-J."/>
            <person name="Li A.-H."/>
        </authorList>
    </citation>
    <scope>NUCLEOTIDE SEQUENCE [LARGE SCALE GENOMIC DNA]</scope>
    <source>
        <strain evidence="2 3">C22-A2</strain>
    </source>
</reference>
<gene>
    <name evidence="2" type="ORF">QGM71_09800</name>
</gene>
<keyword evidence="3" id="KW-1185">Reference proteome</keyword>
<proteinExistence type="predicted"/>
<protein>
    <submittedName>
        <fullName evidence="2">Uncharacterized protein</fullName>
    </submittedName>
</protein>
<dbReference type="Proteomes" id="UP001335737">
    <property type="component" value="Unassembled WGS sequence"/>
</dbReference>
<keyword evidence="1" id="KW-0812">Transmembrane</keyword>
<keyword evidence="1" id="KW-1133">Transmembrane helix</keyword>